<evidence type="ECO:0000313" key="9">
    <source>
        <dbReference type="Proteomes" id="UP000240080"/>
    </source>
</evidence>
<keyword evidence="3" id="KW-0805">Transcription regulation</keyword>
<dbReference type="SMART" id="SM01370">
    <property type="entry name" value="TAFII55_N"/>
    <property type="match status" value="1"/>
</dbReference>
<feature type="domain" description="TAFII55 protein conserved region" evidence="7">
    <location>
        <begin position="12"/>
        <end position="191"/>
    </location>
</feature>
<dbReference type="Pfam" id="PF04658">
    <property type="entry name" value="TAFII55_N"/>
    <property type="match status" value="1"/>
</dbReference>
<keyword evidence="9" id="KW-1185">Reference proteome</keyword>
<comment type="subcellular location">
    <subcellularLocation>
        <location evidence="1">Nucleus</location>
    </subcellularLocation>
</comment>
<dbReference type="PANTHER" id="PTHR12228">
    <property type="entry name" value="TRANSCRIPTION INITIATION FACTOR TFIID 55 KD SUBUNIT-RELATED"/>
    <property type="match status" value="1"/>
</dbReference>
<accession>A0A2R9A7N4</accession>
<dbReference type="EMBL" id="AJFE02032302">
    <property type="status" value="NOT_ANNOTATED_CDS"/>
    <property type="molecule type" value="Genomic_DNA"/>
</dbReference>
<keyword evidence="6" id="KW-0175">Coiled coil</keyword>
<evidence type="ECO:0000256" key="6">
    <source>
        <dbReference type="SAM" id="Coils"/>
    </source>
</evidence>
<evidence type="ECO:0000259" key="7">
    <source>
        <dbReference type="SMART" id="SM01370"/>
    </source>
</evidence>
<evidence type="ECO:0000256" key="1">
    <source>
        <dbReference type="ARBA" id="ARBA00004123"/>
    </source>
</evidence>
<dbReference type="Bgee" id="ENSPPAG00000029819">
    <property type="expression patterns" value="Expressed in testis and 2 other cell types or tissues"/>
</dbReference>
<dbReference type="GO" id="GO:0051123">
    <property type="term" value="P:RNA polymerase II preinitiation complex assembly"/>
    <property type="evidence" value="ECO:0007669"/>
    <property type="project" value="TreeGrafter"/>
</dbReference>
<dbReference type="CDD" id="cd08047">
    <property type="entry name" value="TAF7"/>
    <property type="match status" value="1"/>
</dbReference>
<dbReference type="InterPro" id="IPR006751">
    <property type="entry name" value="TAFII55_prot_cons_reg"/>
</dbReference>
<comment type="similarity">
    <text evidence="2">Belongs to the TAF7 family.</text>
</comment>
<dbReference type="Ensembl" id="ENSPPAT00000035949.1">
    <property type="protein sequence ID" value="ENSPPAP00000013279.1"/>
    <property type="gene ID" value="ENSPPAG00000029819.1"/>
</dbReference>
<name>A0A2R9A7N4_PANPA</name>
<protein>
    <submittedName>
        <fullName evidence="8">TATA-box binding protein associated factor 7 like</fullName>
    </submittedName>
</protein>
<dbReference type="EMBL" id="AJFE02032303">
    <property type="status" value="NOT_ANNOTATED_CDS"/>
    <property type="molecule type" value="Genomic_DNA"/>
</dbReference>
<reference evidence="8 9" key="1">
    <citation type="journal article" date="2012" name="Nature">
        <title>The bonobo genome compared with the chimpanzee and human genomes.</title>
        <authorList>
            <person name="Prufer K."/>
            <person name="Munch K."/>
            <person name="Hellmann I."/>
            <person name="Akagi K."/>
            <person name="Miller J.R."/>
            <person name="Walenz B."/>
            <person name="Koren S."/>
            <person name="Sutton G."/>
            <person name="Kodira C."/>
            <person name="Winer R."/>
            <person name="Knight J.R."/>
            <person name="Mullikin J.C."/>
            <person name="Meader S.J."/>
            <person name="Ponting C.P."/>
            <person name="Lunter G."/>
            <person name="Higashino S."/>
            <person name="Hobolth A."/>
            <person name="Dutheil J."/>
            <person name="Karakoc E."/>
            <person name="Alkan C."/>
            <person name="Sajjadian S."/>
            <person name="Catacchio C.R."/>
            <person name="Ventura M."/>
            <person name="Marques-Bonet T."/>
            <person name="Eichler E.E."/>
            <person name="Andre C."/>
            <person name="Atencia R."/>
            <person name="Mugisha L."/>
            <person name="Junhold J."/>
            <person name="Patterson N."/>
            <person name="Siebauer M."/>
            <person name="Good J.M."/>
            <person name="Fischer A."/>
            <person name="Ptak S.E."/>
            <person name="Lachmann M."/>
            <person name="Symer D.E."/>
            <person name="Mailund T."/>
            <person name="Schierup M.H."/>
            <person name="Andres A.M."/>
            <person name="Kelso J."/>
            <person name="Paabo S."/>
        </authorList>
    </citation>
    <scope>NUCLEOTIDE SEQUENCE [LARGE SCALE GENOMIC DNA]</scope>
</reference>
<keyword evidence="4" id="KW-0804">Transcription</keyword>
<proteinExistence type="inferred from homology"/>
<dbReference type="PANTHER" id="PTHR12228:SF8">
    <property type="entry name" value="TRANSCRIPTION INITIATION FACTOR TFIID SUBUNIT 7-LIKE"/>
    <property type="match status" value="1"/>
</dbReference>
<evidence type="ECO:0000256" key="4">
    <source>
        <dbReference type="ARBA" id="ARBA00023163"/>
    </source>
</evidence>
<evidence type="ECO:0000313" key="8">
    <source>
        <dbReference type="Ensembl" id="ENSPPAP00000013279.1"/>
    </source>
</evidence>
<dbReference type="EMBL" id="AJFE02032301">
    <property type="status" value="NOT_ANNOTATED_CDS"/>
    <property type="molecule type" value="Genomic_DNA"/>
</dbReference>
<dbReference type="GO" id="GO:0005669">
    <property type="term" value="C:transcription factor TFIID complex"/>
    <property type="evidence" value="ECO:0007669"/>
    <property type="project" value="InterPro"/>
</dbReference>
<dbReference type="Proteomes" id="UP000240080">
    <property type="component" value="Chromosome X"/>
</dbReference>
<dbReference type="GeneTree" id="ENSGT00940000161565"/>
<dbReference type="GO" id="GO:0016251">
    <property type="term" value="F:RNA polymerase II general transcription initiation factor activity"/>
    <property type="evidence" value="ECO:0007669"/>
    <property type="project" value="TreeGrafter"/>
</dbReference>
<evidence type="ECO:0000256" key="3">
    <source>
        <dbReference type="ARBA" id="ARBA00023015"/>
    </source>
</evidence>
<keyword evidence="5" id="KW-0539">Nucleus</keyword>
<dbReference type="InterPro" id="IPR037817">
    <property type="entry name" value="TAF7"/>
</dbReference>
<reference evidence="8" key="3">
    <citation type="submission" date="2025-09" db="UniProtKB">
        <authorList>
            <consortium name="Ensembl"/>
        </authorList>
    </citation>
    <scope>IDENTIFICATION</scope>
</reference>
<gene>
    <name evidence="8" type="primary">TAF7L</name>
</gene>
<feature type="coiled-coil region" evidence="6">
    <location>
        <begin position="231"/>
        <end position="302"/>
    </location>
</feature>
<reference evidence="8" key="2">
    <citation type="submission" date="2025-08" db="UniProtKB">
        <authorList>
            <consortium name="Ensembl"/>
        </authorList>
    </citation>
    <scope>IDENTIFICATION</scope>
</reference>
<organism evidence="8 9">
    <name type="scientific">Pan paniscus</name>
    <name type="common">Pygmy chimpanzee</name>
    <name type="synonym">Bonobo</name>
    <dbReference type="NCBI Taxonomy" id="9597"/>
    <lineage>
        <taxon>Eukaryota</taxon>
        <taxon>Metazoa</taxon>
        <taxon>Chordata</taxon>
        <taxon>Craniata</taxon>
        <taxon>Vertebrata</taxon>
        <taxon>Euteleostomi</taxon>
        <taxon>Mammalia</taxon>
        <taxon>Eutheria</taxon>
        <taxon>Euarchontoglires</taxon>
        <taxon>Primates</taxon>
        <taxon>Haplorrhini</taxon>
        <taxon>Catarrhini</taxon>
        <taxon>Hominidae</taxon>
        <taxon>Pan</taxon>
    </lineage>
</organism>
<evidence type="ECO:0000256" key="5">
    <source>
        <dbReference type="ARBA" id="ARBA00023242"/>
    </source>
</evidence>
<evidence type="ECO:0000256" key="2">
    <source>
        <dbReference type="ARBA" id="ARBA00009368"/>
    </source>
</evidence>
<dbReference type="AlphaFoldDB" id="A0A2R9A7N4"/>
<sequence length="302" mass="34706">MSESQDEVPDEVENQFILRLPLEHACTVRNLARSQSVKRKDKLKIDLLPDGRHAVVEVEDVPLAAKLVDLPCVIESLRTLDKKTFYKTADISQMLVCTADGDIHLSPEEPAASTDPNIVRKKERGREEKCVWKHGITPPLKNVRKKRFRKTQKKVPDVKEMEKSSFTKYIESPDVENEVKRLLRSDAEAVSTRWEVIAEDGTKEIESQGSIPGFVISSGMSSHKQGHTSSVTEIQKQIEKKEKKLHKIQNKAQRQKDLIMKVENLTLKNHFQSVLEQLELQEKQKNEKLISLQEQLQRFLKK</sequence>